<name>A0A9W9R5C5_PENBR</name>
<keyword evidence="1" id="KW-0812">Transmembrane</keyword>
<dbReference type="InterPro" id="IPR021514">
    <property type="entry name" value="DUF3176"/>
</dbReference>
<comment type="caution">
    <text evidence="2">The sequence shown here is derived from an EMBL/GenBank/DDBJ whole genome shotgun (WGS) entry which is preliminary data.</text>
</comment>
<feature type="transmembrane region" description="Helical" evidence="1">
    <location>
        <begin position="148"/>
        <end position="166"/>
    </location>
</feature>
<keyword evidence="1" id="KW-1133">Transmembrane helix</keyword>
<dbReference type="PANTHER" id="PTHR35394">
    <property type="entry name" value="DUF3176 DOMAIN-CONTAINING PROTEIN"/>
    <property type="match status" value="1"/>
</dbReference>
<dbReference type="EMBL" id="JAPZBR010000005">
    <property type="protein sequence ID" value="KAJ5353986.1"/>
    <property type="molecule type" value="Genomic_DNA"/>
</dbReference>
<sequence length="561" mass="62365">MDGADRNPRFHPYEPARAFEEGSEEHIATIPKYKRHSMFSSKEWLSESMSIIAALSCLVGIAVIFFQMHNKPLSAWRPLIPSLSTTISILTTASAAAIMYSVSAFVGQYKWIYFKKKPRELANFGKIDDVSRSTLGSLKWLVTTKPNVATLGAIITILQLTFTPFAQQVISIKQRDIATPTSSASFGYAHSYNHLDKNDIPSSALRPTVGNYPQDPDMQSAIIQGLYGITTPEPYRCPGACVWKEKYVSLGFKSECKNVTQVTLKSAACERAKYRQTCSLTTPGGVSLVSRWVFTDSATAYNLNVSAPVSKQTLADQLSTLPVITRFAIFRSTPDDIYLMNDIRITECSLSLCSIRILKCPSQWREVDFGAGNSWQWPNAIMSSIHTNESTSGDVQIPMLEMGFVSLMSLRDFFLSTTISSEWVEGSYNNTDLGLSSILSPNVNVSERFEKMAAAMTDYVRYGPNSLSAHGDVMLSEAYVYIHWWYFIVPAAVELLAIVFAVLTIVRNRKSQGVPLWKNSALAVLECQLQKHNEQYGLLQSSGMSVDELNKQAEEVEVALP</sequence>
<keyword evidence="3" id="KW-1185">Reference proteome</keyword>
<dbReference type="AlphaFoldDB" id="A0A9W9R5C5"/>
<accession>A0A9W9R5C5</accession>
<proteinExistence type="predicted"/>
<dbReference type="Pfam" id="PF11374">
    <property type="entry name" value="DUF3176"/>
    <property type="match status" value="1"/>
</dbReference>
<reference evidence="2" key="1">
    <citation type="submission" date="2022-12" db="EMBL/GenBank/DDBJ databases">
        <authorList>
            <person name="Petersen C."/>
        </authorList>
    </citation>
    <scope>NUCLEOTIDE SEQUENCE</scope>
    <source>
        <strain evidence="2">IBT 35675</strain>
    </source>
</reference>
<feature type="transmembrane region" description="Helical" evidence="1">
    <location>
        <begin position="484"/>
        <end position="506"/>
    </location>
</feature>
<gene>
    <name evidence="2" type="ORF">N7541_006550</name>
</gene>
<reference evidence="2" key="2">
    <citation type="journal article" date="2023" name="IMA Fungus">
        <title>Comparative genomic study of the Penicillium genus elucidates a diverse pangenome and 15 lateral gene transfer events.</title>
        <authorList>
            <person name="Petersen C."/>
            <person name="Sorensen T."/>
            <person name="Nielsen M.R."/>
            <person name="Sondergaard T.E."/>
            <person name="Sorensen J.L."/>
            <person name="Fitzpatrick D.A."/>
            <person name="Frisvad J.C."/>
            <person name="Nielsen K.L."/>
        </authorList>
    </citation>
    <scope>NUCLEOTIDE SEQUENCE</scope>
    <source>
        <strain evidence="2">IBT 35675</strain>
    </source>
</reference>
<dbReference type="Proteomes" id="UP001148299">
    <property type="component" value="Unassembled WGS sequence"/>
</dbReference>
<feature type="transmembrane region" description="Helical" evidence="1">
    <location>
        <begin position="86"/>
        <end position="107"/>
    </location>
</feature>
<keyword evidence="1" id="KW-0472">Membrane</keyword>
<evidence type="ECO:0000313" key="2">
    <source>
        <dbReference type="EMBL" id="KAJ5353986.1"/>
    </source>
</evidence>
<protein>
    <submittedName>
        <fullName evidence="2">Uncharacterized protein</fullName>
    </submittedName>
</protein>
<evidence type="ECO:0000256" key="1">
    <source>
        <dbReference type="SAM" id="Phobius"/>
    </source>
</evidence>
<feature type="transmembrane region" description="Helical" evidence="1">
    <location>
        <begin position="44"/>
        <end position="66"/>
    </location>
</feature>
<dbReference type="PANTHER" id="PTHR35394:SF5">
    <property type="entry name" value="DUF3176 DOMAIN-CONTAINING PROTEIN"/>
    <property type="match status" value="1"/>
</dbReference>
<organism evidence="2 3">
    <name type="scientific">Penicillium brevicompactum</name>
    <dbReference type="NCBI Taxonomy" id="5074"/>
    <lineage>
        <taxon>Eukaryota</taxon>
        <taxon>Fungi</taxon>
        <taxon>Dikarya</taxon>
        <taxon>Ascomycota</taxon>
        <taxon>Pezizomycotina</taxon>
        <taxon>Eurotiomycetes</taxon>
        <taxon>Eurotiomycetidae</taxon>
        <taxon>Eurotiales</taxon>
        <taxon>Aspergillaceae</taxon>
        <taxon>Penicillium</taxon>
    </lineage>
</organism>
<evidence type="ECO:0000313" key="3">
    <source>
        <dbReference type="Proteomes" id="UP001148299"/>
    </source>
</evidence>